<dbReference type="PANTHER" id="PTHR30069">
    <property type="entry name" value="TONB-DEPENDENT OUTER MEMBRANE RECEPTOR"/>
    <property type="match status" value="1"/>
</dbReference>
<evidence type="ECO:0000256" key="5">
    <source>
        <dbReference type="ARBA" id="ARBA00022729"/>
    </source>
</evidence>
<comment type="subcellular location">
    <subcellularLocation>
        <location evidence="1 10">Cell outer membrane</location>
        <topology evidence="1 10">Multi-pass membrane protein</topology>
    </subcellularLocation>
</comment>
<evidence type="ECO:0000256" key="8">
    <source>
        <dbReference type="ARBA" id="ARBA00023170"/>
    </source>
</evidence>
<keyword evidence="2 10" id="KW-0813">Transport</keyword>
<dbReference type="GO" id="GO:0015344">
    <property type="term" value="F:siderophore uptake transmembrane transporter activity"/>
    <property type="evidence" value="ECO:0007669"/>
    <property type="project" value="TreeGrafter"/>
</dbReference>
<dbReference type="InterPro" id="IPR000531">
    <property type="entry name" value="Beta-barrel_TonB"/>
</dbReference>
<dbReference type="GO" id="GO:0044718">
    <property type="term" value="P:siderophore transmembrane transport"/>
    <property type="evidence" value="ECO:0007669"/>
    <property type="project" value="TreeGrafter"/>
</dbReference>
<keyword evidence="6 11" id="KW-0798">TonB box</keyword>
<dbReference type="GO" id="GO:0009279">
    <property type="term" value="C:cell outer membrane"/>
    <property type="evidence" value="ECO:0007669"/>
    <property type="project" value="UniProtKB-SubCell"/>
</dbReference>
<keyword evidence="8 14" id="KW-0675">Receptor</keyword>
<evidence type="ECO:0000259" key="12">
    <source>
        <dbReference type="Pfam" id="PF00593"/>
    </source>
</evidence>
<keyword evidence="5" id="KW-0732">Signal</keyword>
<keyword evidence="4 10" id="KW-0812">Transmembrane</keyword>
<dbReference type="Gene3D" id="2.170.130.10">
    <property type="entry name" value="TonB-dependent receptor, plug domain"/>
    <property type="match status" value="1"/>
</dbReference>
<dbReference type="Gene3D" id="2.40.170.20">
    <property type="entry name" value="TonB-dependent receptor, beta-barrel domain"/>
    <property type="match status" value="1"/>
</dbReference>
<keyword evidence="7 10" id="KW-0472">Membrane</keyword>
<name>A0A4U1BZG7_9SPHI</name>
<keyword evidence="3 10" id="KW-1134">Transmembrane beta strand</keyword>
<feature type="domain" description="TonB-dependent receptor plug" evidence="13">
    <location>
        <begin position="72"/>
        <end position="179"/>
    </location>
</feature>
<accession>A0A4U1BZG7</accession>
<evidence type="ECO:0000256" key="9">
    <source>
        <dbReference type="ARBA" id="ARBA00023237"/>
    </source>
</evidence>
<dbReference type="OrthoDB" id="9764669at2"/>
<evidence type="ECO:0000256" key="11">
    <source>
        <dbReference type="RuleBase" id="RU003357"/>
    </source>
</evidence>
<dbReference type="PROSITE" id="PS52016">
    <property type="entry name" value="TONB_DEPENDENT_REC_3"/>
    <property type="match status" value="1"/>
</dbReference>
<dbReference type="InterPro" id="IPR039426">
    <property type="entry name" value="TonB-dep_rcpt-like"/>
</dbReference>
<keyword evidence="9 10" id="KW-0998">Cell outer membrane</keyword>
<dbReference type="SUPFAM" id="SSF56935">
    <property type="entry name" value="Porins"/>
    <property type="match status" value="1"/>
</dbReference>
<dbReference type="AlphaFoldDB" id="A0A4U1BZG7"/>
<dbReference type="PANTHER" id="PTHR30069:SF29">
    <property type="entry name" value="HEMOGLOBIN AND HEMOGLOBIN-HAPTOGLOBIN-BINDING PROTEIN 1-RELATED"/>
    <property type="match status" value="1"/>
</dbReference>
<evidence type="ECO:0000259" key="13">
    <source>
        <dbReference type="Pfam" id="PF07715"/>
    </source>
</evidence>
<evidence type="ECO:0000256" key="1">
    <source>
        <dbReference type="ARBA" id="ARBA00004571"/>
    </source>
</evidence>
<sequence>MKVFSFEIQQFSVCCGPKTHNKMKKRNIMVAAGLGLVQLALSNAQVFAQQQDTTSLNEVVITASRSPKKIGDIGKIVKVISAQEIAKAQGRSLPELLNTVAGISIAGSGSSPGEVQSVYLRGASSANTLILINGISANDASGISGEYNIAAIAIDQIERIEILKGASSTLYGSDAVAGVINIITKKGEGKLTANALLSAGSYGTYKEAIGLNGQIEQTQVSLNFSNQSSKGFSTAQGTGFDKDEFKQMALGLNLSQNITKNITLNAGLQANQNKAGLDAGAFEDAIGYDYDKTAFLANLSSKISLAKGDLNFVFSQNNVTNKFDNNGSLTNLKGNITNLESIFSYQLASFLDLTSGVNYKFTKTDQINIYSPRLVTDNHITSLYSSFFLKGGDIFRMEVGGRYNQHNQYGSNFTYTLNPSFLLDNQVKLYANVSSAYRVPSLYQLNSEYGNAALQPETSQNYETGLESNFLDQKLSITTSVFVRRGKDVIDFGEVTPGNYGYINQNRQNDKGVELEIGFKPNQKLNLNVAYAYVDGKVQISESAPKTFNLFRRPKNSFGTNLGYTVNKKIFASLNYKWNDQRTDQYYDNSNFTLVSLNLRSYSKLDAYFQYKAFKNLTIFTDVKNVLDTDYNDFAGYNAKGINFNAGLNFLFQ</sequence>
<keyword evidence="15" id="KW-1185">Reference proteome</keyword>
<organism evidence="14 15">
    <name type="scientific">Pedobacter cryophilus</name>
    <dbReference type="NCBI Taxonomy" id="2571271"/>
    <lineage>
        <taxon>Bacteria</taxon>
        <taxon>Pseudomonadati</taxon>
        <taxon>Bacteroidota</taxon>
        <taxon>Sphingobacteriia</taxon>
        <taxon>Sphingobacteriales</taxon>
        <taxon>Sphingobacteriaceae</taxon>
        <taxon>Pedobacter</taxon>
    </lineage>
</organism>
<evidence type="ECO:0000256" key="7">
    <source>
        <dbReference type="ARBA" id="ARBA00023136"/>
    </source>
</evidence>
<dbReference type="InterPro" id="IPR037066">
    <property type="entry name" value="Plug_dom_sf"/>
</dbReference>
<protein>
    <submittedName>
        <fullName evidence="14">TonB-dependent receptor</fullName>
    </submittedName>
</protein>
<comment type="similarity">
    <text evidence="10 11">Belongs to the TonB-dependent receptor family.</text>
</comment>
<reference evidence="14 15" key="1">
    <citation type="submission" date="2019-04" db="EMBL/GenBank/DDBJ databases">
        <title>Pedobacter sp. AR-3-17 sp. nov., isolated from Arctic soil.</title>
        <authorList>
            <person name="Dahal R.H."/>
            <person name="Kim D.-U."/>
        </authorList>
    </citation>
    <scope>NUCLEOTIDE SEQUENCE [LARGE SCALE GENOMIC DNA]</scope>
    <source>
        <strain evidence="14 15">AR-3-17</strain>
    </source>
</reference>
<dbReference type="Pfam" id="PF07715">
    <property type="entry name" value="Plug"/>
    <property type="match status" value="1"/>
</dbReference>
<feature type="domain" description="TonB-dependent receptor-like beta-barrel" evidence="12">
    <location>
        <begin position="222"/>
        <end position="626"/>
    </location>
</feature>
<proteinExistence type="inferred from homology"/>
<gene>
    <name evidence="14" type="ORF">FA046_14990</name>
</gene>
<dbReference type="Proteomes" id="UP000308181">
    <property type="component" value="Unassembled WGS sequence"/>
</dbReference>
<evidence type="ECO:0000256" key="3">
    <source>
        <dbReference type="ARBA" id="ARBA00022452"/>
    </source>
</evidence>
<evidence type="ECO:0000313" key="15">
    <source>
        <dbReference type="Proteomes" id="UP000308181"/>
    </source>
</evidence>
<evidence type="ECO:0000256" key="4">
    <source>
        <dbReference type="ARBA" id="ARBA00022692"/>
    </source>
</evidence>
<dbReference type="InterPro" id="IPR036942">
    <property type="entry name" value="Beta-barrel_TonB_sf"/>
</dbReference>
<dbReference type="CDD" id="cd01347">
    <property type="entry name" value="ligand_gated_channel"/>
    <property type="match status" value="1"/>
</dbReference>
<evidence type="ECO:0000256" key="6">
    <source>
        <dbReference type="ARBA" id="ARBA00023077"/>
    </source>
</evidence>
<dbReference type="EMBL" id="SWBP01000006">
    <property type="protein sequence ID" value="TKB95977.1"/>
    <property type="molecule type" value="Genomic_DNA"/>
</dbReference>
<dbReference type="Pfam" id="PF00593">
    <property type="entry name" value="TonB_dep_Rec_b-barrel"/>
    <property type="match status" value="1"/>
</dbReference>
<dbReference type="InterPro" id="IPR012910">
    <property type="entry name" value="Plug_dom"/>
</dbReference>
<evidence type="ECO:0000256" key="10">
    <source>
        <dbReference type="PROSITE-ProRule" id="PRU01360"/>
    </source>
</evidence>
<comment type="caution">
    <text evidence="14">The sequence shown here is derived from an EMBL/GenBank/DDBJ whole genome shotgun (WGS) entry which is preliminary data.</text>
</comment>
<evidence type="ECO:0000256" key="2">
    <source>
        <dbReference type="ARBA" id="ARBA00022448"/>
    </source>
</evidence>
<evidence type="ECO:0000313" key="14">
    <source>
        <dbReference type="EMBL" id="TKB95977.1"/>
    </source>
</evidence>